<reference evidence="1 2" key="1">
    <citation type="journal article" date="2021" name="Commun. Biol.">
        <title>The genome of Shorea leprosula (Dipterocarpaceae) highlights the ecological relevance of drought in aseasonal tropical rainforests.</title>
        <authorList>
            <person name="Ng K.K.S."/>
            <person name="Kobayashi M.J."/>
            <person name="Fawcett J.A."/>
            <person name="Hatakeyama M."/>
            <person name="Paape T."/>
            <person name="Ng C.H."/>
            <person name="Ang C.C."/>
            <person name="Tnah L.H."/>
            <person name="Lee C.T."/>
            <person name="Nishiyama T."/>
            <person name="Sese J."/>
            <person name="O'Brien M.J."/>
            <person name="Copetti D."/>
            <person name="Mohd Noor M.I."/>
            <person name="Ong R.C."/>
            <person name="Putra M."/>
            <person name="Sireger I.Z."/>
            <person name="Indrioko S."/>
            <person name="Kosugi Y."/>
            <person name="Izuno A."/>
            <person name="Isagi Y."/>
            <person name="Lee S.L."/>
            <person name="Shimizu K.K."/>
        </authorList>
    </citation>
    <scope>NUCLEOTIDE SEQUENCE [LARGE SCALE GENOMIC DNA]</scope>
    <source>
        <strain evidence="1">214</strain>
    </source>
</reference>
<organism evidence="1 2">
    <name type="scientific">Rubroshorea leprosula</name>
    <dbReference type="NCBI Taxonomy" id="152421"/>
    <lineage>
        <taxon>Eukaryota</taxon>
        <taxon>Viridiplantae</taxon>
        <taxon>Streptophyta</taxon>
        <taxon>Embryophyta</taxon>
        <taxon>Tracheophyta</taxon>
        <taxon>Spermatophyta</taxon>
        <taxon>Magnoliopsida</taxon>
        <taxon>eudicotyledons</taxon>
        <taxon>Gunneridae</taxon>
        <taxon>Pentapetalae</taxon>
        <taxon>rosids</taxon>
        <taxon>malvids</taxon>
        <taxon>Malvales</taxon>
        <taxon>Dipterocarpaceae</taxon>
        <taxon>Rubroshorea</taxon>
    </lineage>
</organism>
<comment type="caution">
    <text evidence="1">The sequence shown here is derived from an EMBL/GenBank/DDBJ whole genome shotgun (WGS) entry which is preliminary data.</text>
</comment>
<accession>A0AAV5KN06</accession>
<dbReference type="AlphaFoldDB" id="A0AAV5KN06"/>
<protein>
    <submittedName>
        <fullName evidence="1">Uncharacterized protein</fullName>
    </submittedName>
</protein>
<gene>
    <name evidence="1" type="ORF">SLEP1_g35261</name>
</gene>
<keyword evidence="2" id="KW-1185">Reference proteome</keyword>
<dbReference type="EMBL" id="BPVZ01000070">
    <property type="protein sequence ID" value="GKV25880.1"/>
    <property type="molecule type" value="Genomic_DNA"/>
</dbReference>
<evidence type="ECO:0000313" key="1">
    <source>
        <dbReference type="EMBL" id="GKV25880.1"/>
    </source>
</evidence>
<evidence type="ECO:0000313" key="2">
    <source>
        <dbReference type="Proteomes" id="UP001054252"/>
    </source>
</evidence>
<proteinExistence type="predicted"/>
<dbReference type="Proteomes" id="UP001054252">
    <property type="component" value="Unassembled WGS sequence"/>
</dbReference>
<name>A0AAV5KN06_9ROSI</name>
<sequence length="51" mass="5684">MRLQEGSLSILVRRSSTQRDVKFGNASRSALKNLLEWDNAEAPFASAHIIV</sequence>